<reference evidence="3" key="1">
    <citation type="submission" date="2021-02" db="EMBL/GenBank/DDBJ databases">
        <title>Psilocybe cubensis genome.</title>
        <authorList>
            <person name="Mckernan K.J."/>
            <person name="Crawford S."/>
            <person name="Trippe A."/>
            <person name="Kane L.T."/>
            <person name="Mclaughlin S."/>
        </authorList>
    </citation>
    <scope>NUCLEOTIDE SEQUENCE [LARGE SCALE GENOMIC DNA]</scope>
    <source>
        <strain evidence="3">MGC-MH-2018</strain>
    </source>
</reference>
<accession>A0A8H7Y5S7</accession>
<proteinExistence type="predicted"/>
<organism evidence="3">
    <name type="scientific">Psilocybe cubensis</name>
    <name type="common">Psychedelic mushroom</name>
    <name type="synonym">Stropharia cubensis</name>
    <dbReference type="NCBI Taxonomy" id="181762"/>
    <lineage>
        <taxon>Eukaryota</taxon>
        <taxon>Fungi</taxon>
        <taxon>Dikarya</taxon>
        <taxon>Basidiomycota</taxon>
        <taxon>Agaricomycotina</taxon>
        <taxon>Agaricomycetes</taxon>
        <taxon>Agaricomycetidae</taxon>
        <taxon>Agaricales</taxon>
        <taxon>Agaricineae</taxon>
        <taxon>Strophariaceae</taxon>
        <taxon>Psilocybe</taxon>
    </lineage>
</organism>
<dbReference type="AlphaFoldDB" id="A0A8H7Y5S7"/>
<dbReference type="GO" id="GO:0005634">
    <property type="term" value="C:nucleus"/>
    <property type="evidence" value="ECO:0007669"/>
    <property type="project" value="TreeGrafter"/>
</dbReference>
<dbReference type="PANTHER" id="PTHR14689">
    <property type="entry name" value="PHORBOL-ESTER_DAG-TYPE DOMAIN-CONTAINING PROTEIN"/>
    <property type="match status" value="1"/>
</dbReference>
<feature type="domain" description="DUF4211" evidence="2">
    <location>
        <begin position="281"/>
        <end position="348"/>
    </location>
</feature>
<evidence type="ECO:0000259" key="2">
    <source>
        <dbReference type="Pfam" id="PF13926"/>
    </source>
</evidence>
<feature type="compositionally biased region" description="Basic and acidic residues" evidence="1">
    <location>
        <begin position="1"/>
        <end position="23"/>
    </location>
</feature>
<dbReference type="Pfam" id="PF13926">
    <property type="entry name" value="DUF4211"/>
    <property type="match status" value="1"/>
</dbReference>
<feature type="compositionally biased region" description="Basic and acidic residues" evidence="1">
    <location>
        <begin position="164"/>
        <end position="174"/>
    </location>
</feature>
<dbReference type="EMBL" id="JAFIQS010000003">
    <property type="protein sequence ID" value="KAG5171673.1"/>
    <property type="molecule type" value="Genomic_DNA"/>
</dbReference>
<dbReference type="OrthoDB" id="21499at2759"/>
<sequence>MPRNSKAKDAKAMKQTKLFEKQELSSTVQYPSPSPSKGVTRTGAPAKRKRKATTQDSSSSDEISRIKMAPPTQPAVVEISSDDDESTSNPLPPKSSHNKRHIQLSSSSENPSESEDDVQPIRKRLRRKASLDTNSESPVDARPSKKSGRLRRLGSSERASSSSDDLKELAEEVEEERILNTRLRIRDKTVFQKNLDKLKRRKLKLEASEEDEEVEEEVDASQPLKGAKPSAEYDEYSDGDNSQSSFIVEDEGTVELPAEFSMETHQDLSHQFKKIFQFFVVRRKLSGLRDSLVASSVWRPEFIEHLKKYPTFELVSLDFAIPACDACHLGGRMSTLLGRLTGSPYNRSGFVEQKPRRSEAAKCKEYHLGRFCAKRTRVYHEFSHWEHSLFHRILQEIDALHNATSSRSFHTIGFSGARAPPDDISDADGVCDWLDDRKIIDTEWQKIKNMMESARQLELDKGRDVDD</sequence>
<gene>
    <name evidence="3" type="ORF">JR316_003760</name>
</gene>
<dbReference type="PANTHER" id="PTHR14689:SF0">
    <property type="entry name" value="COILED-COIL DOMAIN-CONTAINING PROTEIN 82"/>
    <property type="match status" value="1"/>
</dbReference>
<name>A0A8H7Y5S7_PSICU</name>
<dbReference type="InterPro" id="IPR025451">
    <property type="entry name" value="DUF4211"/>
</dbReference>
<evidence type="ECO:0000256" key="1">
    <source>
        <dbReference type="SAM" id="MobiDB-lite"/>
    </source>
</evidence>
<comment type="caution">
    <text evidence="3">The sequence shown here is derived from an EMBL/GenBank/DDBJ whole genome shotgun (WGS) entry which is preliminary data.</text>
</comment>
<feature type="compositionally biased region" description="Acidic residues" evidence="1">
    <location>
        <begin position="208"/>
        <end position="219"/>
    </location>
</feature>
<feature type="region of interest" description="Disordered" evidence="1">
    <location>
        <begin position="204"/>
        <end position="242"/>
    </location>
</feature>
<feature type="region of interest" description="Disordered" evidence="1">
    <location>
        <begin position="1"/>
        <end position="174"/>
    </location>
</feature>
<evidence type="ECO:0000313" key="3">
    <source>
        <dbReference type="EMBL" id="KAG5171673.1"/>
    </source>
</evidence>
<protein>
    <recommendedName>
        <fullName evidence="2">DUF4211 domain-containing protein</fullName>
    </recommendedName>
</protein>
<feature type="compositionally biased region" description="Polar residues" evidence="1">
    <location>
        <begin position="24"/>
        <end position="39"/>
    </location>
</feature>